<evidence type="ECO:0000259" key="3">
    <source>
        <dbReference type="Pfam" id="PF01467"/>
    </source>
</evidence>
<dbReference type="AlphaFoldDB" id="A0A1G2P7W7"/>
<dbReference type="SUPFAM" id="SSF52374">
    <property type="entry name" value="Nucleotidylyl transferase"/>
    <property type="match status" value="1"/>
</dbReference>
<dbReference type="NCBIfam" id="TIGR00125">
    <property type="entry name" value="cyt_tran_rel"/>
    <property type="match status" value="1"/>
</dbReference>
<dbReference type="InterPro" id="IPR004821">
    <property type="entry name" value="Cyt_trans-like"/>
</dbReference>
<dbReference type="InterPro" id="IPR014729">
    <property type="entry name" value="Rossmann-like_a/b/a_fold"/>
</dbReference>
<evidence type="ECO:0000313" key="5">
    <source>
        <dbReference type="Proteomes" id="UP000176355"/>
    </source>
</evidence>
<dbReference type="PANTHER" id="PTHR43793:SF1">
    <property type="entry name" value="FAD SYNTHASE"/>
    <property type="match status" value="1"/>
</dbReference>
<dbReference type="Gene3D" id="3.40.50.620">
    <property type="entry name" value="HUPs"/>
    <property type="match status" value="1"/>
</dbReference>
<protein>
    <recommendedName>
        <fullName evidence="3">Cytidyltransferase-like domain-containing protein</fullName>
    </recommendedName>
</protein>
<feature type="domain" description="Cytidyltransferase-like" evidence="3">
    <location>
        <begin position="17"/>
        <end position="110"/>
    </location>
</feature>
<sequence length="158" mass="17831">MQRKKTNRKKVLVAISGGMDPLHIGHVRLIKAAQKLGDELIIILNNDNWLKDKKGFVFMPQRERKEMLESICGVDRVVFTDHQPGEYFKDRSVCRLLKKIRPHIFANGGDRKPDGDPVPEVALCEKLGIEIIYNVGEGGKVQSSSWLLAKVAQANRKS</sequence>
<dbReference type="Pfam" id="PF01467">
    <property type="entry name" value="CTP_transf_like"/>
    <property type="match status" value="1"/>
</dbReference>
<dbReference type="InterPro" id="IPR050385">
    <property type="entry name" value="Archaeal_FAD_synthase"/>
</dbReference>
<proteinExistence type="predicted"/>
<reference evidence="4 5" key="1">
    <citation type="journal article" date="2016" name="Nat. Commun.">
        <title>Thousands of microbial genomes shed light on interconnected biogeochemical processes in an aquifer system.</title>
        <authorList>
            <person name="Anantharaman K."/>
            <person name="Brown C.T."/>
            <person name="Hug L.A."/>
            <person name="Sharon I."/>
            <person name="Castelle C.J."/>
            <person name="Probst A.J."/>
            <person name="Thomas B.C."/>
            <person name="Singh A."/>
            <person name="Wilkins M.J."/>
            <person name="Karaoz U."/>
            <person name="Brodie E.L."/>
            <person name="Williams K.H."/>
            <person name="Hubbard S.S."/>
            <person name="Banfield J.F."/>
        </authorList>
    </citation>
    <scope>NUCLEOTIDE SEQUENCE [LARGE SCALE GENOMIC DNA]</scope>
</reference>
<dbReference type="Proteomes" id="UP000176355">
    <property type="component" value="Unassembled WGS sequence"/>
</dbReference>
<evidence type="ECO:0000313" key="4">
    <source>
        <dbReference type="EMBL" id="OHA43712.1"/>
    </source>
</evidence>
<keyword evidence="2" id="KW-0548">Nucleotidyltransferase</keyword>
<dbReference type="GO" id="GO:0016779">
    <property type="term" value="F:nucleotidyltransferase activity"/>
    <property type="evidence" value="ECO:0007669"/>
    <property type="project" value="UniProtKB-KW"/>
</dbReference>
<dbReference type="STRING" id="1802333.A3G03_02570"/>
<gene>
    <name evidence="4" type="ORF">A3G03_02570</name>
</gene>
<evidence type="ECO:0000256" key="1">
    <source>
        <dbReference type="ARBA" id="ARBA00022679"/>
    </source>
</evidence>
<comment type="caution">
    <text evidence="4">The sequence shown here is derived from an EMBL/GenBank/DDBJ whole genome shotgun (WGS) entry which is preliminary data.</text>
</comment>
<evidence type="ECO:0000256" key="2">
    <source>
        <dbReference type="ARBA" id="ARBA00022695"/>
    </source>
</evidence>
<dbReference type="PANTHER" id="PTHR43793">
    <property type="entry name" value="FAD SYNTHASE"/>
    <property type="match status" value="1"/>
</dbReference>
<name>A0A1G2P7W7_9BACT</name>
<keyword evidence="1" id="KW-0808">Transferase</keyword>
<organism evidence="4 5">
    <name type="scientific">Candidatus Taylorbacteria bacterium RIFCSPLOWO2_12_FULL_44_15c</name>
    <dbReference type="NCBI Taxonomy" id="1802333"/>
    <lineage>
        <taxon>Bacteria</taxon>
        <taxon>Candidatus Tayloriibacteriota</taxon>
    </lineage>
</organism>
<dbReference type="EMBL" id="MHSL01000019">
    <property type="protein sequence ID" value="OHA43712.1"/>
    <property type="molecule type" value="Genomic_DNA"/>
</dbReference>
<accession>A0A1G2P7W7</accession>